<evidence type="ECO:0000313" key="3">
    <source>
        <dbReference type="Proteomes" id="UP000593562"/>
    </source>
</evidence>
<dbReference type="InterPro" id="IPR007149">
    <property type="entry name" value="Leo1"/>
</dbReference>
<sequence length="122" mass="13862">MEEEGSYEKNLEDMLVDEDAQYELEEDNIEAKPKEKPVGPPLELEIPLQPPPADSAKMNMIKLSNIMGIEPKPFDPKTYVEEDGFVTDESGSKIRIRLENNIVRWRTARNPDGTMSVSSCYT</sequence>
<accession>A0A7J7CKS5</accession>
<dbReference type="Proteomes" id="UP000593562">
    <property type="component" value="Unassembled WGS sequence"/>
</dbReference>
<gene>
    <name evidence="2" type="ORF">HS088_TW15G00146</name>
</gene>
<dbReference type="EMBL" id="JAAARO010000015">
    <property type="protein sequence ID" value="KAF5734654.1"/>
    <property type="molecule type" value="Genomic_DNA"/>
</dbReference>
<dbReference type="AlphaFoldDB" id="A0A7J7CKS5"/>
<evidence type="ECO:0000256" key="1">
    <source>
        <dbReference type="SAM" id="MobiDB-lite"/>
    </source>
</evidence>
<keyword evidence="3" id="KW-1185">Reference proteome</keyword>
<reference evidence="2 3" key="1">
    <citation type="journal article" date="2020" name="Nat. Commun.">
        <title>Genome of Tripterygium wilfordii and identification of cytochrome P450 involved in triptolide biosynthesis.</title>
        <authorList>
            <person name="Tu L."/>
            <person name="Su P."/>
            <person name="Zhang Z."/>
            <person name="Gao L."/>
            <person name="Wang J."/>
            <person name="Hu T."/>
            <person name="Zhou J."/>
            <person name="Zhang Y."/>
            <person name="Zhao Y."/>
            <person name="Liu Y."/>
            <person name="Song Y."/>
            <person name="Tong Y."/>
            <person name="Lu Y."/>
            <person name="Yang J."/>
            <person name="Xu C."/>
            <person name="Jia M."/>
            <person name="Peters R.J."/>
            <person name="Huang L."/>
            <person name="Gao W."/>
        </authorList>
    </citation>
    <scope>NUCLEOTIDE SEQUENCE [LARGE SCALE GENOMIC DNA]</scope>
    <source>
        <strain evidence="3">cv. XIE 37</strain>
        <tissue evidence="2">Leaf</tissue>
    </source>
</reference>
<name>A0A7J7CKS5_TRIWF</name>
<proteinExistence type="predicted"/>
<evidence type="ECO:0000313" key="2">
    <source>
        <dbReference type="EMBL" id="KAF5734654.1"/>
    </source>
</evidence>
<organism evidence="2 3">
    <name type="scientific">Tripterygium wilfordii</name>
    <name type="common">Thunder God vine</name>
    <dbReference type="NCBI Taxonomy" id="458696"/>
    <lineage>
        <taxon>Eukaryota</taxon>
        <taxon>Viridiplantae</taxon>
        <taxon>Streptophyta</taxon>
        <taxon>Embryophyta</taxon>
        <taxon>Tracheophyta</taxon>
        <taxon>Spermatophyta</taxon>
        <taxon>Magnoliopsida</taxon>
        <taxon>eudicotyledons</taxon>
        <taxon>Gunneridae</taxon>
        <taxon>Pentapetalae</taxon>
        <taxon>rosids</taxon>
        <taxon>fabids</taxon>
        <taxon>Celastrales</taxon>
        <taxon>Celastraceae</taxon>
        <taxon>Tripterygium</taxon>
    </lineage>
</organism>
<dbReference type="GO" id="GO:0016593">
    <property type="term" value="C:Cdc73/Paf1 complex"/>
    <property type="evidence" value="ECO:0007669"/>
    <property type="project" value="InterPro"/>
</dbReference>
<dbReference type="GO" id="GO:0032968">
    <property type="term" value="P:positive regulation of transcription elongation by RNA polymerase II"/>
    <property type="evidence" value="ECO:0007669"/>
    <property type="project" value="TreeGrafter"/>
</dbReference>
<protein>
    <submittedName>
        <fullName evidence="2">Uncharacterized protein</fullName>
    </submittedName>
</protein>
<dbReference type="GO" id="GO:1990269">
    <property type="term" value="F:RNA polymerase II C-terminal domain phosphoserine binding"/>
    <property type="evidence" value="ECO:0007669"/>
    <property type="project" value="TreeGrafter"/>
</dbReference>
<dbReference type="Pfam" id="PF04004">
    <property type="entry name" value="Leo1"/>
    <property type="match status" value="1"/>
</dbReference>
<feature type="region of interest" description="Disordered" evidence="1">
    <location>
        <begin position="26"/>
        <end position="53"/>
    </location>
</feature>
<dbReference type="InParanoid" id="A0A7J7CKS5"/>
<dbReference type="PANTHER" id="PTHR23146">
    <property type="entry name" value="LEO1 PROTEIN"/>
    <property type="match status" value="1"/>
</dbReference>
<dbReference type="GO" id="GO:0006368">
    <property type="term" value="P:transcription elongation by RNA polymerase II"/>
    <property type="evidence" value="ECO:0007669"/>
    <property type="project" value="InterPro"/>
</dbReference>
<dbReference type="PANTHER" id="PTHR23146:SF0">
    <property type="entry name" value="RNA POLYMERASE-ASSOCIATED PROTEIN LEO1"/>
    <property type="match status" value="1"/>
</dbReference>
<comment type="caution">
    <text evidence="2">The sequence shown here is derived from an EMBL/GenBank/DDBJ whole genome shotgun (WGS) entry which is preliminary data.</text>
</comment>